<protein>
    <submittedName>
        <fullName evidence="2">G-protein coupled receptors family 1 profile domain-containing protein</fullName>
    </submittedName>
</protein>
<dbReference type="Proteomes" id="UP000887576">
    <property type="component" value="Unplaced"/>
</dbReference>
<accession>A0AC34Q5Z1</accession>
<evidence type="ECO:0000313" key="1">
    <source>
        <dbReference type="Proteomes" id="UP000887576"/>
    </source>
</evidence>
<organism evidence="1 2">
    <name type="scientific">Panagrolaimus sp. JU765</name>
    <dbReference type="NCBI Taxonomy" id="591449"/>
    <lineage>
        <taxon>Eukaryota</taxon>
        <taxon>Metazoa</taxon>
        <taxon>Ecdysozoa</taxon>
        <taxon>Nematoda</taxon>
        <taxon>Chromadorea</taxon>
        <taxon>Rhabditida</taxon>
        <taxon>Tylenchina</taxon>
        <taxon>Panagrolaimomorpha</taxon>
        <taxon>Panagrolaimoidea</taxon>
        <taxon>Panagrolaimidae</taxon>
        <taxon>Panagrolaimus</taxon>
    </lineage>
</organism>
<reference evidence="2" key="1">
    <citation type="submission" date="2022-11" db="UniProtKB">
        <authorList>
            <consortium name="WormBaseParasite"/>
        </authorList>
    </citation>
    <scope>IDENTIFICATION</scope>
</reference>
<name>A0AC34Q5Z1_9BILA</name>
<dbReference type="WBParaSite" id="JU765_v2.g13337.t1">
    <property type="protein sequence ID" value="JU765_v2.g13337.t1"/>
    <property type="gene ID" value="JU765_v2.g13337"/>
</dbReference>
<evidence type="ECO:0000313" key="2">
    <source>
        <dbReference type="WBParaSite" id="JU765_v2.g13337.t1"/>
    </source>
</evidence>
<proteinExistence type="predicted"/>
<sequence length="303" mass="35512">MMVVSWDRCAAVVNPLRKRQLSARSTVLVILAIWLLATLLSLPGSIPARIDKQYFYSIPKEQLNERRICHNEFEHKLLYDNVLFTIQFVTPIIVLSYTYGRIVFTFRQNSFFSNPNLTKAPQHMKAKKQVIKMLGLIVVIFLVCWAPYQLYHLFLERLLTNFLVASYMYMVFYWMAMSACVYNPIIYCYFNMRFRTGFRYAFRWVPCVHFDINEHEHNELFANGHSPRPVTSTTILRPEMQNFRQNKTVQSARKVTEGFEIDNDATCLTYRKSEITRNNSSGRPLFSSNQQLCILECADDAGE</sequence>